<name>A0A812KGL4_9DINO</name>
<reference evidence="2" key="1">
    <citation type="submission" date="2021-02" db="EMBL/GenBank/DDBJ databases">
        <authorList>
            <person name="Dougan E. K."/>
            <person name="Rhodes N."/>
            <person name="Thang M."/>
            <person name="Chan C."/>
        </authorList>
    </citation>
    <scope>NUCLEOTIDE SEQUENCE</scope>
</reference>
<dbReference type="AlphaFoldDB" id="A0A812KGL4"/>
<feature type="compositionally biased region" description="Basic and acidic residues" evidence="1">
    <location>
        <begin position="91"/>
        <end position="107"/>
    </location>
</feature>
<feature type="region of interest" description="Disordered" evidence="1">
    <location>
        <begin position="57"/>
        <end position="109"/>
    </location>
</feature>
<protein>
    <submittedName>
        <fullName evidence="2">Uncharacterized protein</fullName>
    </submittedName>
</protein>
<dbReference type="SUPFAM" id="SSF53254">
    <property type="entry name" value="Phosphoglycerate mutase-like"/>
    <property type="match status" value="1"/>
</dbReference>
<evidence type="ECO:0000256" key="1">
    <source>
        <dbReference type="SAM" id="MobiDB-lite"/>
    </source>
</evidence>
<keyword evidence="3" id="KW-1185">Reference proteome</keyword>
<dbReference type="Gene3D" id="3.40.50.1240">
    <property type="entry name" value="Phosphoglycerate mutase-like"/>
    <property type="match status" value="1"/>
</dbReference>
<sequence length="537" mass="60055">MSMKSKRADADAALQREAMMRNESAIKLQQHARVFVIRRRLRHLYSLEDKVLVKPKPGGTALKQLLPPAVEVPISRPSSGASGAKRQGSKGSHDPVSDPRGLQETKKVQPPLSLQVLASHLQKTNTYSSRKVQHMSVHMQVMNAAQAIFRLLSVPLDGSLQKGHLDRIYQHHRIHRRIALSSTRLRLVVMRHGESSWAFAQGDRPATTPALSPMVNHERCLQPAGWNQVTRASWALRLCPDWKPQMLLSSSLQCCRQTSERVCSVLDDPDLRTSSVPRDPIPISFTCPTLDYPDHQGLGFPVWDLGGDVHEAVSQLEIDTASPATQKDLDALSRRPPKTLMLVTTGAAIQTMLGFLATGTSREHLDQLLVGSGDALLLESPVLHRVCESSLRERVRPDCELWKAALSRNQWKVIRHIRGDGLDTKLGCLPKPVKELNAEVRAKIVRKVKRPKFYETFHVPEADEKGREVYSDTRVRFRNYAGEPMIFSHTEFSKLCRQAGRAELPLESEFCVKVKPLVFGFKFKPEVSSSGPGLEPA</sequence>
<evidence type="ECO:0000313" key="3">
    <source>
        <dbReference type="Proteomes" id="UP000601435"/>
    </source>
</evidence>
<dbReference type="EMBL" id="CAJNJA010007797">
    <property type="protein sequence ID" value="CAE7229122.1"/>
    <property type="molecule type" value="Genomic_DNA"/>
</dbReference>
<dbReference type="OrthoDB" id="415798at2759"/>
<accession>A0A812KGL4</accession>
<gene>
    <name evidence="2" type="ORF">SNEC2469_LOCUS3426</name>
</gene>
<dbReference type="InterPro" id="IPR029033">
    <property type="entry name" value="His_PPase_superfam"/>
</dbReference>
<dbReference type="Proteomes" id="UP000601435">
    <property type="component" value="Unassembled WGS sequence"/>
</dbReference>
<evidence type="ECO:0000313" key="2">
    <source>
        <dbReference type="EMBL" id="CAE7229122.1"/>
    </source>
</evidence>
<comment type="caution">
    <text evidence="2">The sequence shown here is derived from an EMBL/GenBank/DDBJ whole genome shotgun (WGS) entry which is preliminary data.</text>
</comment>
<organism evidence="2 3">
    <name type="scientific">Symbiodinium necroappetens</name>
    <dbReference type="NCBI Taxonomy" id="1628268"/>
    <lineage>
        <taxon>Eukaryota</taxon>
        <taxon>Sar</taxon>
        <taxon>Alveolata</taxon>
        <taxon>Dinophyceae</taxon>
        <taxon>Suessiales</taxon>
        <taxon>Symbiodiniaceae</taxon>
        <taxon>Symbiodinium</taxon>
    </lineage>
</organism>
<dbReference type="PROSITE" id="PS50096">
    <property type="entry name" value="IQ"/>
    <property type="match status" value="1"/>
</dbReference>
<proteinExistence type="predicted"/>